<protein>
    <submittedName>
        <fullName evidence="2">Uncharacterized protein</fullName>
    </submittedName>
</protein>
<keyword evidence="3" id="KW-1185">Reference proteome</keyword>
<comment type="caution">
    <text evidence="2">The sequence shown here is derived from an EMBL/GenBank/DDBJ whole genome shotgun (WGS) entry which is preliminary data.</text>
</comment>
<name>A0A5B0LJ47_PUCGR</name>
<proteinExistence type="predicted"/>
<organism evidence="2 3">
    <name type="scientific">Puccinia graminis f. sp. tritici</name>
    <dbReference type="NCBI Taxonomy" id="56615"/>
    <lineage>
        <taxon>Eukaryota</taxon>
        <taxon>Fungi</taxon>
        <taxon>Dikarya</taxon>
        <taxon>Basidiomycota</taxon>
        <taxon>Pucciniomycotina</taxon>
        <taxon>Pucciniomycetes</taxon>
        <taxon>Pucciniales</taxon>
        <taxon>Pucciniaceae</taxon>
        <taxon>Puccinia</taxon>
    </lineage>
</organism>
<evidence type="ECO:0000313" key="2">
    <source>
        <dbReference type="EMBL" id="KAA1064381.1"/>
    </source>
</evidence>
<accession>A0A5B0LJ47</accession>
<reference evidence="2 3" key="1">
    <citation type="submission" date="2019-05" db="EMBL/GenBank/DDBJ databases">
        <title>Emergence of the Ug99 lineage of the wheat stem rust pathogen through somatic hybridization.</title>
        <authorList>
            <person name="Li F."/>
            <person name="Upadhyaya N.M."/>
            <person name="Sperschneider J."/>
            <person name="Matny O."/>
            <person name="Nguyen-Phuc H."/>
            <person name="Mago R."/>
            <person name="Raley C."/>
            <person name="Miller M.E."/>
            <person name="Silverstein K.A.T."/>
            <person name="Henningsen E."/>
            <person name="Hirsch C.D."/>
            <person name="Visser B."/>
            <person name="Pretorius Z.A."/>
            <person name="Steffenson B.J."/>
            <person name="Schwessinger B."/>
            <person name="Dodds P.N."/>
            <person name="Figueroa M."/>
        </authorList>
    </citation>
    <scope>NUCLEOTIDE SEQUENCE [LARGE SCALE GENOMIC DNA]</scope>
    <source>
        <strain evidence="2">21-0</strain>
    </source>
</reference>
<evidence type="ECO:0000313" key="3">
    <source>
        <dbReference type="Proteomes" id="UP000324748"/>
    </source>
</evidence>
<dbReference type="Proteomes" id="UP000324748">
    <property type="component" value="Unassembled WGS sequence"/>
</dbReference>
<gene>
    <name evidence="2" type="ORF">PGT21_000170</name>
</gene>
<dbReference type="AlphaFoldDB" id="A0A5B0LJ47"/>
<feature type="region of interest" description="Disordered" evidence="1">
    <location>
        <begin position="1"/>
        <end position="29"/>
    </location>
</feature>
<dbReference type="EMBL" id="VSWC01000197">
    <property type="protein sequence ID" value="KAA1064381.1"/>
    <property type="molecule type" value="Genomic_DNA"/>
</dbReference>
<evidence type="ECO:0000256" key="1">
    <source>
        <dbReference type="SAM" id="MobiDB-lite"/>
    </source>
</evidence>
<sequence>MSSSDEDPFRLSWGKRNQARPDPARPTARIDLKPKLFQLEVWRSPAAWDEEELTSS</sequence>